<gene>
    <name evidence="1" type="ORF">M9H77_15227</name>
</gene>
<dbReference type="Proteomes" id="UP001060085">
    <property type="component" value="Linkage Group LG04"/>
</dbReference>
<evidence type="ECO:0000313" key="1">
    <source>
        <dbReference type="EMBL" id="KAI5665374.1"/>
    </source>
</evidence>
<proteinExistence type="predicted"/>
<reference evidence="2" key="1">
    <citation type="journal article" date="2023" name="Nat. Plants">
        <title>Single-cell RNA sequencing provides a high-resolution roadmap for understanding the multicellular compartmentation of specialized metabolism.</title>
        <authorList>
            <person name="Sun S."/>
            <person name="Shen X."/>
            <person name="Li Y."/>
            <person name="Li Y."/>
            <person name="Wang S."/>
            <person name="Li R."/>
            <person name="Zhang H."/>
            <person name="Shen G."/>
            <person name="Guo B."/>
            <person name="Wei J."/>
            <person name="Xu J."/>
            <person name="St-Pierre B."/>
            <person name="Chen S."/>
            <person name="Sun C."/>
        </authorList>
    </citation>
    <scope>NUCLEOTIDE SEQUENCE [LARGE SCALE GENOMIC DNA]</scope>
</reference>
<comment type="caution">
    <text evidence="1">The sequence shown here is derived from an EMBL/GenBank/DDBJ whole genome shotgun (WGS) entry which is preliminary data.</text>
</comment>
<sequence>MSSSKKGFRLMKKPEKSNFVHTCNLLSQYVKEKGGLKDLNLVGISGKTGVSGKSNVTIPTTMNLLSNIGHPCPVDSLPRLSTVVPELDAAAAAEEIKRSQMTIFYGGEVLVFDDLPADKAREVMQLASNGTSSIGSNSALTKAEKHHSPDASLPSSSKAPPPPPVSSPERPPHPQVPQAVEANSSELPIARRSSLHRFLEKRKDRAVARGPYHHQPVQNQAPASTSTSSKSDEPEQEQLELKL</sequence>
<dbReference type="EMBL" id="CM044704">
    <property type="protein sequence ID" value="KAI5665374.1"/>
    <property type="molecule type" value="Genomic_DNA"/>
</dbReference>
<protein>
    <submittedName>
        <fullName evidence="1">Uncharacterized protein</fullName>
    </submittedName>
</protein>
<accession>A0ACC0AXX2</accession>
<evidence type="ECO:0000313" key="2">
    <source>
        <dbReference type="Proteomes" id="UP001060085"/>
    </source>
</evidence>
<keyword evidence="2" id="KW-1185">Reference proteome</keyword>
<organism evidence="1 2">
    <name type="scientific">Catharanthus roseus</name>
    <name type="common">Madagascar periwinkle</name>
    <name type="synonym">Vinca rosea</name>
    <dbReference type="NCBI Taxonomy" id="4058"/>
    <lineage>
        <taxon>Eukaryota</taxon>
        <taxon>Viridiplantae</taxon>
        <taxon>Streptophyta</taxon>
        <taxon>Embryophyta</taxon>
        <taxon>Tracheophyta</taxon>
        <taxon>Spermatophyta</taxon>
        <taxon>Magnoliopsida</taxon>
        <taxon>eudicotyledons</taxon>
        <taxon>Gunneridae</taxon>
        <taxon>Pentapetalae</taxon>
        <taxon>asterids</taxon>
        <taxon>lamiids</taxon>
        <taxon>Gentianales</taxon>
        <taxon>Apocynaceae</taxon>
        <taxon>Rauvolfioideae</taxon>
        <taxon>Vinceae</taxon>
        <taxon>Catharanthinae</taxon>
        <taxon>Catharanthus</taxon>
    </lineage>
</organism>
<name>A0ACC0AXX2_CATRO</name>